<protein>
    <submittedName>
        <fullName evidence="2">MarR family transcriptional regulator</fullName>
    </submittedName>
</protein>
<dbReference type="Proteomes" id="UP001500037">
    <property type="component" value="Unassembled WGS sequence"/>
</dbReference>
<dbReference type="EMBL" id="BAAALF010000065">
    <property type="protein sequence ID" value="GAA1243713.1"/>
    <property type="molecule type" value="Genomic_DNA"/>
</dbReference>
<evidence type="ECO:0000259" key="1">
    <source>
        <dbReference type="PROSITE" id="PS50995"/>
    </source>
</evidence>
<dbReference type="Pfam" id="PF12802">
    <property type="entry name" value="MarR_2"/>
    <property type="match status" value="1"/>
</dbReference>
<dbReference type="InterPro" id="IPR036388">
    <property type="entry name" value="WH-like_DNA-bd_sf"/>
</dbReference>
<dbReference type="PANTHER" id="PTHR33164">
    <property type="entry name" value="TRANSCRIPTIONAL REGULATOR, MARR FAMILY"/>
    <property type="match status" value="1"/>
</dbReference>
<accession>A0ABN1WDH5</accession>
<dbReference type="Gene3D" id="1.10.10.10">
    <property type="entry name" value="Winged helix-like DNA-binding domain superfamily/Winged helix DNA-binding domain"/>
    <property type="match status" value="1"/>
</dbReference>
<dbReference type="PRINTS" id="PR00598">
    <property type="entry name" value="HTHMARR"/>
</dbReference>
<organism evidence="2 3">
    <name type="scientific">Kitasatospora nipponensis</name>
    <dbReference type="NCBI Taxonomy" id="258049"/>
    <lineage>
        <taxon>Bacteria</taxon>
        <taxon>Bacillati</taxon>
        <taxon>Actinomycetota</taxon>
        <taxon>Actinomycetes</taxon>
        <taxon>Kitasatosporales</taxon>
        <taxon>Streptomycetaceae</taxon>
        <taxon>Kitasatospora</taxon>
    </lineage>
</organism>
<feature type="domain" description="HTH marR-type" evidence="1">
    <location>
        <begin position="9"/>
        <end position="141"/>
    </location>
</feature>
<comment type="caution">
    <text evidence="2">The sequence shown here is derived from an EMBL/GenBank/DDBJ whole genome shotgun (WGS) entry which is preliminary data.</text>
</comment>
<keyword evidence="3" id="KW-1185">Reference proteome</keyword>
<evidence type="ECO:0000313" key="3">
    <source>
        <dbReference type="Proteomes" id="UP001500037"/>
    </source>
</evidence>
<gene>
    <name evidence="2" type="ORF">GCM10009665_38160</name>
</gene>
<proteinExistence type="predicted"/>
<evidence type="ECO:0000313" key="2">
    <source>
        <dbReference type="EMBL" id="GAA1243713.1"/>
    </source>
</evidence>
<dbReference type="InterPro" id="IPR036390">
    <property type="entry name" value="WH_DNA-bd_sf"/>
</dbReference>
<sequence length="153" mass="16555">MDATPPSLLALTTYLLSRTGKTARGRLGARLAERELRLWHMAVLAALADFGPHVQRELAQRLAIDPSDVVKVLDDLARAGQVDRTRDTADRRRILVTLTPAGRTALGELDAEARAVQDELLAPLTAGEREQLHGLLLRVLAGTATAPTVTVPR</sequence>
<dbReference type="InterPro" id="IPR000835">
    <property type="entry name" value="HTH_MarR-typ"/>
</dbReference>
<name>A0ABN1WDH5_9ACTN</name>
<dbReference type="RefSeq" id="WP_344442937.1">
    <property type="nucleotide sequence ID" value="NZ_BAAALF010000065.1"/>
</dbReference>
<dbReference type="SMART" id="SM00347">
    <property type="entry name" value="HTH_MARR"/>
    <property type="match status" value="1"/>
</dbReference>
<dbReference type="PANTHER" id="PTHR33164:SF43">
    <property type="entry name" value="HTH-TYPE TRANSCRIPTIONAL REPRESSOR YETL"/>
    <property type="match status" value="1"/>
</dbReference>
<dbReference type="SUPFAM" id="SSF46785">
    <property type="entry name" value="Winged helix' DNA-binding domain"/>
    <property type="match status" value="1"/>
</dbReference>
<dbReference type="InterPro" id="IPR039422">
    <property type="entry name" value="MarR/SlyA-like"/>
</dbReference>
<dbReference type="PROSITE" id="PS50995">
    <property type="entry name" value="HTH_MARR_2"/>
    <property type="match status" value="1"/>
</dbReference>
<reference evidence="2 3" key="1">
    <citation type="journal article" date="2019" name="Int. J. Syst. Evol. Microbiol.">
        <title>The Global Catalogue of Microorganisms (GCM) 10K type strain sequencing project: providing services to taxonomists for standard genome sequencing and annotation.</title>
        <authorList>
            <consortium name="The Broad Institute Genomics Platform"/>
            <consortium name="The Broad Institute Genome Sequencing Center for Infectious Disease"/>
            <person name="Wu L."/>
            <person name="Ma J."/>
        </authorList>
    </citation>
    <scope>NUCLEOTIDE SEQUENCE [LARGE SCALE GENOMIC DNA]</scope>
    <source>
        <strain evidence="2 3">JCM 13004</strain>
    </source>
</reference>